<proteinExistence type="inferred from homology"/>
<dbReference type="InterPro" id="IPR002347">
    <property type="entry name" value="SDR_fam"/>
</dbReference>
<dbReference type="InterPro" id="IPR036291">
    <property type="entry name" value="NAD(P)-bd_dom_sf"/>
</dbReference>
<dbReference type="GO" id="GO:0016616">
    <property type="term" value="F:oxidoreductase activity, acting on the CH-OH group of donors, NAD or NADP as acceptor"/>
    <property type="evidence" value="ECO:0007669"/>
    <property type="project" value="TreeGrafter"/>
</dbReference>
<sequence>MIAKKVAIVTGGSSGIGRATCINLAKEEFHVVVVGTNPERVQQTLNLLEKQTLSQLNPPYIGLTLDVSQEPDMQEMANKTVEHFGRIDLLVASAGVGKRSGSKRFMPEPTASLSLLEWNEIININLTGIFLSNRAVIPVMIAQGVGHIINICSSTTPRGLRGQPYAPAYCASKFGVVGFTESLAAEVSSYGIRVQALFPGYVNTPMVSETALLQRYGGSMSADDVAATVVYLAKQPTEAIVVHPHLIPFTSIK</sequence>
<dbReference type="Proteomes" id="UP000641646">
    <property type="component" value="Unassembled WGS sequence"/>
</dbReference>
<accession>A0A926VG25</accession>
<keyword evidence="2" id="KW-0560">Oxidoreductase</keyword>
<organism evidence="4 5">
    <name type="scientific">Aerosakkonema funiforme FACHB-1375</name>
    <dbReference type="NCBI Taxonomy" id="2949571"/>
    <lineage>
        <taxon>Bacteria</taxon>
        <taxon>Bacillati</taxon>
        <taxon>Cyanobacteriota</taxon>
        <taxon>Cyanophyceae</taxon>
        <taxon>Oscillatoriophycideae</taxon>
        <taxon>Aerosakkonematales</taxon>
        <taxon>Aerosakkonemataceae</taxon>
        <taxon>Aerosakkonema</taxon>
    </lineage>
</organism>
<dbReference type="EMBL" id="JACJPW010000051">
    <property type="protein sequence ID" value="MBD2183265.1"/>
    <property type="molecule type" value="Genomic_DNA"/>
</dbReference>
<dbReference type="RefSeq" id="WP_190467235.1">
    <property type="nucleotide sequence ID" value="NZ_JACJPW010000051.1"/>
</dbReference>
<comment type="similarity">
    <text evidence="1 3">Belongs to the short-chain dehydrogenases/reductases (SDR) family.</text>
</comment>
<name>A0A926VG25_9CYAN</name>
<dbReference type="PANTHER" id="PTHR42760">
    <property type="entry name" value="SHORT-CHAIN DEHYDROGENASES/REDUCTASES FAMILY MEMBER"/>
    <property type="match status" value="1"/>
</dbReference>
<dbReference type="FunFam" id="3.40.50.720:FF:000084">
    <property type="entry name" value="Short-chain dehydrogenase reductase"/>
    <property type="match status" value="1"/>
</dbReference>
<evidence type="ECO:0000313" key="5">
    <source>
        <dbReference type="Proteomes" id="UP000641646"/>
    </source>
</evidence>
<comment type="caution">
    <text evidence="4">The sequence shown here is derived from an EMBL/GenBank/DDBJ whole genome shotgun (WGS) entry which is preliminary data.</text>
</comment>
<protein>
    <submittedName>
        <fullName evidence="4">SDR family oxidoreductase</fullName>
    </submittedName>
</protein>
<keyword evidence="5" id="KW-1185">Reference proteome</keyword>
<evidence type="ECO:0000256" key="2">
    <source>
        <dbReference type="ARBA" id="ARBA00023002"/>
    </source>
</evidence>
<dbReference type="Pfam" id="PF00106">
    <property type="entry name" value="adh_short"/>
    <property type="match status" value="1"/>
</dbReference>
<dbReference type="Gene3D" id="3.40.50.720">
    <property type="entry name" value="NAD(P)-binding Rossmann-like Domain"/>
    <property type="match status" value="1"/>
</dbReference>
<evidence type="ECO:0000313" key="4">
    <source>
        <dbReference type="EMBL" id="MBD2183265.1"/>
    </source>
</evidence>
<evidence type="ECO:0000256" key="3">
    <source>
        <dbReference type="RuleBase" id="RU000363"/>
    </source>
</evidence>
<dbReference type="SUPFAM" id="SSF51735">
    <property type="entry name" value="NAD(P)-binding Rossmann-fold domains"/>
    <property type="match status" value="1"/>
</dbReference>
<reference evidence="4" key="2">
    <citation type="submission" date="2020-08" db="EMBL/GenBank/DDBJ databases">
        <authorList>
            <person name="Chen M."/>
            <person name="Teng W."/>
            <person name="Zhao L."/>
            <person name="Hu C."/>
            <person name="Zhou Y."/>
            <person name="Han B."/>
            <person name="Song L."/>
            <person name="Shu W."/>
        </authorList>
    </citation>
    <scope>NUCLEOTIDE SEQUENCE</scope>
    <source>
        <strain evidence="4">FACHB-1375</strain>
    </source>
</reference>
<gene>
    <name evidence="4" type="ORF">H6G03_19725</name>
</gene>
<dbReference type="AlphaFoldDB" id="A0A926VG25"/>
<dbReference type="PRINTS" id="PR00080">
    <property type="entry name" value="SDRFAMILY"/>
</dbReference>
<dbReference type="CDD" id="cd05233">
    <property type="entry name" value="SDR_c"/>
    <property type="match status" value="1"/>
</dbReference>
<reference evidence="4" key="1">
    <citation type="journal article" date="2015" name="ISME J.">
        <title>Draft Genome Sequence of Streptomyces incarnatus NRRL8089, which Produces the Nucleoside Antibiotic Sinefungin.</title>
        <authorList>
            <person name="Oshima K."/>
            <person name="Hattori M."/>
            <person name="Shimizu H."/>
            <person name="Fukuda K."/>
            <person name="Nemoto M."/>
            <person name="Inagaki K."/>
            <person name="Tamura T."/>
        </authorList>
    </citation>
    <scope>NUCLEOTIDE SEQUENCE</scope>
    <source>
        <strain evidence="4">FACHB-1375</strain>
    </source>
</reference>
<evidence type="ECO:0000256" key="1">
    <source>
        <dbReference type="ARBA" id="ARBA00006484"/>
    </source>
</evidence>
<dbReference type="PRINTS" id="PR00081">
    <property type="entry name" value="GDHRDH"/>
</dbReference>